<dbReference type="GO" id="GO:0019365">
    <property type="term" value="P:pyridine nucleotide salvage"/>
    <property type="evidence" value="ECO:0007669"/>
    <property type="project" value="InterPro"/>
</dbReference>
<dbReference type="EMBL" id="JAYKXN010000004">
    <property type="protein sequence ID" value="KAK7294390.1"/>
    <property type="molecule type" value="Genomic_DNA"/>
</dbReference>
<sequence length="88" mass="10036">MIQSLQREIETVLPEMGNTMRIKVVKESMRLSKAFSEKKWPNFAFLDCHHPDVPEPPYPPHCLEGIDKAKLVPSNLFDTVVVVVMGIM</sequence>
<reference evidence="1 2" key="1">
    <citation type="submission" date="2024-01" db="EMBL/GenBank/DDBJ databases">
        <title>The genomes of 5 underutilized Papilionoideae crops provide insights into root nodulation and disease resistance.</title>
        <authorList>
            <person name="Yuan L."/>
        </authorList>
    </citation>
    <scope>NUCLEOTIDE SEQUENCE [LARGE SCALE GENOMIC DNA]</scope>
    <source>
        <strain evidence="1">LY-2023</strain>
        <tissue evidence="1">Leaf</tissue>
    </source>
</reference>
<dbReference type="AlphaFoldDB" id="A0AAN9J8N9"/>
<gene>
    <name evidence="1" type="ORF">RJT34_17279</name>
</gene>
<accession>A0AAN9J8N9</accession>
<name>A0AAN9J8N9_CLITE</name>
<comment type="caution">
    <text evidence="1">The sequence shown here is derived from an EMBL/GenBank/DDBJ whole genome shotgun (WGS) entry which is preliminary data.</text>
</comment>
<evidence type="ECO:0000313" key="1">
    <source>
        <dbReference type="EMBL" id="KAK7294390.1"/>
    </source>
</evidence>
<protein>
    <submittedName>
        <fullName evidence="1">Uncharacterized protein</fullName>
    </submittedName>
</protein>
<dbReference type="GO" id="GO:0008936">
    <property type="term" value="F:nicotinamidase activity"/>
    <property type="evidence" value="ECO:0007669"/>
    <property type="project" value="InterPro"/>
</dbReference>
<keyword evidence="2" id="KW-1185">Reference proteome</keyword>
<dbReference type="PANTHER" id="PTHR47297:SF3">
    <property type="entry name" value="NICOTINAMIDASE 1"/>
    <property type="match status" value="1"/>
</dbReference>
<evidence type="ECO:0000313" key="2">
    <source>
        <dbReference type="Proteomes" id="UP001359559"/>
    </source>
</evidence>
<dbReference type="PANTHER" id="PTHR47297">
    <property type="match status" value="1"/>
</dbReference>
<proteinExistence type="predicted"/>
<dbReference type="InterPro" id="IPR044717">
    <property type="entry name" value="NIC1"/>
</dbReference>
<organism evidence="1 2">
    <name type="scientific">Clitoria ternatea</name>
    <name type="common">Butterfly pea</name>
    <dbReference type="NCBI Taxonomy" id="43366"/>
    <lineage>
        <taxon>Eukaryota</taxon>
        <taxon>Viridiplantae</taxon>
        <taxon>Streptophyta</taxon>
        <taxon>Embryophyta</taxon>
        <taxon>Tracheophyta</taxon>
        <taxon>Spermatophyta</taxon>
        <taxon>Magnoliopsida</taxon>
        <taxon>eudicotyledons</taxon>
        <taxon>Gunneridae</taxon>
        <taxon>Pentapetalae</taxon>
        <taxon>rosids</taxon>
        <taxon>fabids</taxon>
        <taxon>Fabales</taxon>
        <taxon>Fabaceae</taxon>
        <taxon>Papilionoideae</taxon>
        <taxon>50 kb inversion clade</taxon>
        <taxon>NPAAA clade</taxon>
        <taxon>indigoferoid/millettioid clade</taxon>
        <taxon>Phaseoleae</taxon>
        <taxon>Clitoria</taxon>
    </lineage>
</organism>
<dbReference type="Proteomes" id="UP001359559">
    <property type="component" value="Unassembled WGS sequence"/>
</dbReference>